<evidence type="ECO:0000259" key="3">
    <source>
        <dbReference type="SMART" id="SM00458"/>
    </source>
</evidence>
<dbReference type="Pfam" id="PF00652">
    <property type="entry name" value="Ricin_B_lectin"/>
    <property type="match status" value="1"/>
</dbReference>
<feature type="signal peptide" evidence="2">
    <location>
        <begin position="1"/>
        <end position="29"/>
    </location>
</feature>
<dbReference type="SMART" id="SM00458">
    <property type="entry name" value="RICIN"/>
    <property type="match status" value="2"/>
</dbReference>
<evidence type="ECO:0000256" key="2">
    <source>
        <dbReference type="SAM" id="SignalP"/>
    </source>
</evidence>
<keyword evidence="1 2" id="KW-0732">Signal</keyword>
<accession>A0A7Y4L9F9</accession>
<dbReference type="CDD" id="cd00161">
    <property type="entry name" value="beta-trefoil_Ricin-like"/>
    <property type="match status" value="2"/>
</dbReference>
<dbReference type="EMBL" id="JACHKF010000001">
    <property type="protein sequence ID" value="MBB6570158.1"/>
    <property type="molecule type" value="Genomic_DNA"/>
</dbReference>
<dbReference type="InterPro" id="IPR013517">
    <property type="entry name" value="FG-GAP"/>
</dbReference>
<dbReference type="SUPFAM" id="SSF50370">
    <property type="entry name" value="Ricin B-like lectins"/>
    <property type="match status" value="2"/>
</dbReference>
<gene>
    <name evidence="4" type="ORF">HNR71_005795</name>
    <name evidence="5" type="ORF">HPO96_36285</name>
</gene>
<dbReference type="Proteomes" id="UP000534306">
    <property type="component" value="Unassembled WGS sequence"/>
</dbReference>
<dbReference type="EMBL" id="JABJRC010000015">
    <property type="protein sequence ID" value="NOL45717.1"/>
    <property type="molecule type" value="Genomic_DNA"/>
</dbReference>
<reference evidence="4 7" key="2">
    <citation type="submission" date="2020-08" db="EMBL/GenBank/DDBJ databases">
        <title>Sequencing the genomes of 1000 actinobacteria strains.</title>
        <authorList>
            <person name="Klenk H.-P."/>
        </authorList>
    </citation>
    <scope>NUCLEOTIDE SEQUENCE [LARGE SCALE GENOMIC DNA]</scope>
    <source>
        <strain evidence="4 7">DSM 15626</strain>
    </source>
</reference>
<dbReference type="Pfam" id="PF14200">
    <property type="entry name" value="RicinB_lectin_2"/>
    <property type="match status" value="2"/>
</dbReference>
<dbReference type="PROSITE" id="PS50231">
    <property type="entry name" value="RICIN_B_LECTIN"/>
    <property type="match status" value="2"/>
</dbReference>
<proteinExistence type="predicted"/>
<dbReference type="InterPro" id="IPR000772">
    <property type="entry name" value="Ricin_B_lectin"/>
</dbReference>
<dbReference type="PANTHER" id="PTHR46580">
    <property type="entry name" value="SENSOR KINASE-RELATED"/>
    <property type="match status" value="1"/>
</dbReference>
<comment type="caution">
    <text evidence="5">The sequence shown here is derived from an EMBL/GenBank/DDBJ whole genome shotgun (WGS) entry which is preliminary data.</text>
</comment>
<feature type="domain" description="Ricin B lectin" evidence="3">
    <location>
        <begin position="1176"/>
        <end position="1312"/>
    </location>
</feature>
<evidence type="ECO:0000313" key="7">
    <source>
        <dbReference type="Proteomes" id="UP000553957"/>
    </source>
</evidence>
<dbReference type="Gene3D" id="2.80.10.50">
    <property type="match status" value="2"/>
</dbReference>
<evidence type="ECO:0000313" key="4">
    <source>
        <dbReference type="EMBL" id="MBB6570158.1"/>
    </source>
</evidence>
<dbReference type="SUPFAM" id="SSF69318">
    <property type="entry name" value="Integrin alpha N-terminal domain"/>
    <property type="match status" value="1"/>
</dbReference>
<feature type="domain" description="Ricin B lectin" evidence="3">
    <location>
        <begin position="1019"/>
        <end position="1162"/>
    </location>
</feature>
<reference evidence="5 6" key="1">
    <citation type="submission" date="2020-05" db="EMBL/GenBank/DDBJ databases">
        <title>Genome sequence of Kribbella sandramycini ATCC 39419.</title>
        <authorList>
            <person name="Maclea K.S."/>
            <person name="Fair J.L."/>
        </authorList>
    </citation>
    <scope>NUCLEOTIDE SEQUENCE [LARGE SCALE GENOMIC DNA]</scope>
    <source>
        <strain evidence="5 6">ATCC 39419</strain>
    </source>
</reference>
<sequence>MRRPGILRSLAVPAALLLIPLAWSPEAPAAAPVVPQPAVQQPAARQLLKGPAAEARRTGKAVEVATTETSQVFVDPDGKRTLVQHAQAVRVRTAKGWAPVDHTLRFGADGKVRPVSSGTGLVLSGGGPGADLVALGKKGSRVRLGWPGVLSRPVLQGSAATYREVLPGVDLELRAEPAGFTKVLVVKNRAAALNPALRRLKFPVRAEGLTIKTTPAGTTVASDRKGRTVFSSGQALMWDAAERTAVMPVEHSAGVLTVVPDHRLLTGPGTKFPVRIDPPWTSFVGDLWTHVNQDHKGQSYWDYDRAQGAKVGQAYGSDTDVYRSLFNLNTTGIAGARVIDAKFSITLDHSPSGTPKPVQLWHTRPISRAEPVTWTSTEHGWLENLATAAGAARENDFAMGFTSVRFKELVQGVADRRDSSITLGLRAPDEGSGQEAELQWKRFHAGTAALVVTYNTPPRMPIRVNFTTPRPCGTQAAPTVIGTLTPQFSAVVSDPDGDNLSNRLEVARWPENTSAHLQDSALTGSGTAFSWSAVPEGQLVNGGTYFYTARSDDKVANDGVEFGPFSEPCFFRIDINEPKAPTISSTDFPSGKPGLPAREVGFLDLRPAAGDTDVAEYLYGFSRSKMTLRVKAGADGTARLPITVPSSSRSLFVSAVDRAGSAGPPTSWTLIAKANPAKYQVRGDVNGDGAADVNLVLDHGAGRTRVWNLASKDGVFTNGTMAWDSDNSGGFPLSRTRPVQGDFTGDGKADIALFRDEPGHRVGLYLLESDGDRYDARSGPVWQRTTAGWTVVSARVAAGDVTGDGVADIVLQLNTGQGNWQVVVYPGKNLGAPVQWLQTAAGSGEWAHSKLVVGDTDGDQVDDLVVLKKTAACTTVVDSYRSTRSGFEAPSVAFSGAYCLDKGNPVIGDVDGDGKDDVVTIYDDGADSRLRVFRSTGTGLTLQDWWTGTGWDAVRSYLQVGDYDKDGKDDVALVSSLTGGGREAFQLRSTGTAFGTPASGWKEANVGASTAPPFDLEARTYELVARHSGKCMEVEAGAQLGTPVFQQWDCFGGLHQRFRIVPVAGTEQYELHPAHVNGGNGLKCLNVPNAENEVAVVQSTCQGTGNQQVLLEYVEGSSYDAVFRIKFAHSGKCGGVSGGTANGNDLVQRPCAEQSDQQWVVRAALNSPQLDGRYKIRTMTTINDAQKDYVLDLTNCDGAQPVRLWNWSNTQCQRWQLKPLGDDVYQIIDPGSQKALQVAGCSRLIGSQVVAFDLDASDCQTWRIEPAVDGSHTVQQTESGLVLDVPGCVSTTTNSMNVWEYWQGPCQRWKLTAS</sequence>
<dbReference type="InterPro" id="IPR028994">
    <property type="entry name" value="Integrin_alpha_N"/>
</dbReference>
<evidence type="ECO:0000256" key="1">
    <source>
        <dbReference type="ARBA" id="ARBA00022729"/>
    </source>
</evidence>
<organism evidence="5 6">
    <name type="scientific">Kribbella sandramycini</name>
    <dbReference type="NCBI Taxonomy" id="60450"/>
    <lineage>
        <taxon>Bacteria</taxon>
        <taxon>Bacillati</taxon>
        <taxon>Actinomycetota</taxon>
        <taxon>Actinomycetes</taxon>
        <taxon>Propionibacteriales</taxon>
        <taxon>Kribbellaceae</taxon>
        <taxon>Kribbella</taxon>
    </lineage>
</organism>
<feature type="chain" id="PRO_5036217865" description="Ricin B lectin domain-containing protein" evidence="2">
    <location>
        <begin position="30"/>
        <end position="1314"/>
    </location>
</feature>
<protein>
    <recommendedName>
        <fullName evidence="3">Ricin B lectin domain-containing protein</fullName>
    </recommendedName>
</protein>
<evidence type="ECO:0000313" key="5">
    <source>
        <dbReference type="EMBL" id="NOL45717.1"/>
    </source>
</evidence>
<dbReference type="Pfam" id="PF13517">
    <property type="entry name" value="FG-GAP_3"/>
    <property type="match status" value="2"/>
</dbReference>
<dbReference type="Gene3D" id="2.40.128.340">
    <property type="match status" value="3"/>
</dbReference>
<name>A0A7Y4L9F9_9ACTN</name>
<evidence type="ECO:0000313" key="6">
    <source>
        <dbReference type="Proteomes" id="UP000534306"/>
    </source>
</evidence>
<keyword evidence="6" id="KW-1185">Reference proteome</keyword>
<dbReference type="Proteomes" id="UP000553957">
    <property type="component" value="Unassembled WGS sequence"/>
</dbReference>
<dbReference type="InterPro" id="IPR035992">
    <property type="entry name" value="Ricin_B-like_lectins"/>
</dbReference>
<dbReference type="RefSeq" id="WP_171679009.1">
    <property type="nucleotide sequence ID" value="NZ_BAAAGT010000021.1"/>
</dbReference>